<feature type="domain" description="Aminotransferase-like plant mobile" evidence="1">
    <location>
        <begin position="13"/>
        <end position="78"/>
    </location>
</feature>
<comment type="caution">
    <text evidence="2">The sequence shown here is derived from an EMBL/GenBank/DDBJ whole genome shotgun (WGS) entry which is preliminary data.</text>
</comment>
<protein>
    <submittedName>
        <fullName evidence="2">Serine/threonine-protein phosphatase 7 long form-like</fullName>
    </submittedName>
</protein>
<gene>
    <name evidence="2" type="primary">MAIL3_37</name>
    <name evidence="2" type="ORF">CK203_105101</name>
</gene>
<dbReference type="InterPro" id="IPR019557">
    <property type="entry name" value="AminoTfrase-like_pln_mobile"/>
</dbReference>
<evidence type="ECO:0000313" key="3">
    <source>
        <dbReference type="Proteomes" id="UP000288805"/>
    </source>
</evidence>
<feature type="domain" description="Aminotransferase-like plant mobile" evidence="1">
    <location>
        <begin position="93"/>
        <end position="180"/>
    </location>
</feature>
<sequence length="247" mass="27777">MDPRLQPYIIRSGFYGVNRIGHIALDWGLITSLVERWSPEIHTFHLPIGEMTITLQDVAIILGLRIHGLPITSTCDIDWSLQCYELLDDATLERYARAFIVALIGLVLFTDKKGTHIHMCYLPLLKDLTQTSMYSWGSAALAHLYRELCLASLDGATNIARCATLLQASRAERIVTTPPMVSAMQFYDPYMEWPTSGALGDIHRIDIDIKHVIGEEHCIHSVRQSPTSSYPSMRPLVSATTIRMQPI</sequence>
<dbReference type="AlphaFoldDB" id="A0A438CNQ3"/>
<dbReference type="GO" id="GO:0010073">
    <property type="term" value="P:meristem maintenance"/>
    <property type="evidence" value="ECO:0007669"/>
    <property type="project" value="InterPro"/>
</dbReference>
<dbReference type="Proteomes" id="UP000288805">
    <property type="component" value="Unassembled WGS sequence"/>
</dbReference>
<dbReference type="Pfam" id="PF10536">
    <property type="entry name" value="PMD"/>
    <property type="match status" value="2"/>
</dbReference>
<evidence type="ECO:0000313" key="2">
    <source>
        <dbReference type="EMBL" id="RVW24834.1"/>
    </source>
</evidence>
<organism evidence="2 3">
    <name type="scientific">Vitis vinifera</name>
    <name type="common">Grape</name>
    <dbReference type="NCBI Taxonomy" id="29760"/>
    <lineage>
        <taxon>Eukaryota</taxon>
        <taxon>Viridiplantae</taxon>
        <taxon>Streptophyta</taxon>
        <taxon>Embryophyta</taxon>
        <taxon>Tracheophyta</taxon>
        <taxon>Spermatophyta</taxon>
        <taxon>Magnoliopsida</taxon>
        <taxon>eudicotyledons</taxon>
        <taxon>Gunneridae</taxon>
        <taxon>Pentapetalae</taxon>
        <taxon>rosids</taxon>
        <taxon>Vitales</taxon>
        <taxon>Vitaceae</taxon>
        <taxon>Viteae</taxon>
        <taxon>Vitis</taxon>
    </lineage>
</organism>
<name>A0A438CNQ3_VITVI</name>
<accession>A0A438CNQ3</accession>
<dbReference type="InterPro" id="IPR044824">
    <property type="entry name" value="MAIN-like"/>
</dbReference>
<evidence type="ECO:0000259" key="1">
    <source>
        <dbReference type="Pfam" id="PF10536"/>
    </source>
</evidence>
<dbReference type="EMBL" id="QGNW01002163">
    <property type="protein sequence ID" value="RVW24834.1"/>
    <property type="molecule type" value="Genomic_DNA"/>
</dbReference>
<dbReference type="PANTHER" id="PTHR46033">
    <property type="entry name" value="PROTEIN MAIN-LIKE 2"/>
    <property type="match status" value="1"/>
</dbReference>
<dbReference type="PANTHER" id="PTHR46033:SF8">
    <property type="entry name" value="PROTEIN MAINTENANCE OF MERISTEMS-LIKE"/>
    <property type="match status" value="1"/>
</dbReference>
<reference evidence="2 3" key="1">
    <citation type="journal article" date="2018" name="PLoS Genet.">
        <title>Population sequencing reveals clonal diversity and ancestral inbreeding in the grapevine cultivar Chardonnay.</title>
        <authorList>
            <person name="Roach M.J."/>
            <person name="Johnson D.L."/>
            <person name="Bohlmann J."/>
            <person name="van Vuuren H.J."/>
            <person name="Jones S.J."/>
            <person name="Pretorius I.S."/>
            <person name="Schmidt S.A."/>
            <person name="Borneman A.R."/>
        </authorList>
    </citation>
    <scope>NUCLEOTIDE SEQUENCE [LARGE SCALE GENOMIC DNA]</scope>
    <source>
        <strain evidence="3">cv. Chardonnay</strain>
        <tissue evidence="2">Leaf</tissue>
    </source>
</reference>
<proteinExistence type="predicted"/>